<evidence type="ECO:0000313" key="3">
    <source>
        <dbReference type="Proteomes" id="UP001201812"/>
    </source>
</evidence>
<comment type="caution">
    <text evidence="2">The sequence shown here is derived from an EMBL/GenBank/DDBJ whole genome shotgun (WGS) entry which is preliminary data.</text>
</comment>
<keyword evidence="1" id="KW-0732">Signal</keyword>
<evidence type="ECO:0000256" key="1">
    <source>
        <dbReference type="SAM" id="SignalP"/>
    </source>
</evidence>
<feature type="signal peptide" evidence="1">
    <location>
        <begin position="1"/>
        <end position="20"/>
    </location>
</feature>
<dbReference type="AlphaFoldDB" id="A0AAD4R070"/>
<accession>A0AAD4R070</accession>
<proteinExistence type="predicted"/>
<gene>
    <name evidence="2" type="ORF">DdX_16068</name>
</gene>
<sequence length="255" mass="28962">MFILITKIFVLLILCQLIAAAKKKTEVGNKTENTIHHVVVKVDGGASETTPKSYSVKFGHFVESRLLWMPARDKISTPMHYTVNENGCAQFAIENTSTNWRLGLFTSGNTGANEELFISTFLKLEKPVIYYLLEKEKSKWKLKETTTLPIECMAIAKSLKYKGNVKLMVEIKDYPKLQESALGATTDIKTNGCVIFSEFYLDGIRDPRLRLIINEIPFERPKAARLTDKTPFERPKAARLTDKAPFERPMAARLR</sequence>
<keyword evidence="3" id="KW-1185">Reference proteome</keyword>
<organism evidence="2 3">
    <name type="scientific">Ditylenchus destructor</name>
    <dbReference type="NCBI Taxonomy" id="166010"/>
    <lineage>
        <taxon>Eukaryota</taxon>
        <taxon>Metazoa</taxon>
        <taxon>Ecdysozoa</taxon>
        <taxon>Nematoda</taxon>
        <taxon>Chromadorea</taxon>
        <taxon>Rhabditida</taxon>
        <taxon>Tylenchina</taxon>
        <taxon>Tylenchomorpha</taxon>
        <taxon>Sphaerularioidea</taxon>
        <taxon>Anguinidae</taxon>
        <taxon>Anguininae</taxon>
        <taxon>Ditylenchus</taxon>
    </lineage>
</organism>
<feature type="chain" id="PRO_5041903776" evidence="1">
    <location>
        <begin position="21"/>
        <end position="255"/>
    </location>
</feature>
<reference evidence="2" key="1">
    <citation type="submission" date="2022-01" db="EMBL/GenBank/DDBJ databases">
        <title>Genome Sequence Resource for Two Populations of Ditylenchus destructor, the Migratory Endoparasitic Phytonematode.</title>
        <authorList>
            <person name="Zhang H."/>
            <person name="Lin R."/>
            <person name="Xie B."/>
        </authorList>
    </citation>
    <scope>NUCLEOTIDE SEQUENCE</scope>
    <source>
        <strain evidence="2">BazhouSP</strain>
    </source>
</reference>
<protein>
    <submittedName>
        <fullName evidence="2">Uncharacterized protein</fullName>
    </submittedName>
</protein>
<evidence type="ECO:0000313" key="2">
    <source>
        <dbReference type="EMBL" id="KAI1701459.1"/>
    </source>
</evidence>
<dbReference type="Proteomes" id="UP001201812">
    <property type="component" value="Unassembled WGS sequence"/>
</dbReference>
<dbReference type="EMBL" id="JAKKPZ010000118">
    <property type="protein sequence ID" value="KAI1701459.1"/>
    <property type="molecule type" value="Genomic_DNA"/>
</dbReference>
<name>A0AAD4R070_9BILA</name>